<dbReference type="Pfam" id="PF13519">
    <property type="entry name" value="VWA_2"/>
    <property type="match status" value="1"/>
</dbReference>
<reference evidence="4" key="1">
    <citation type="submission" date="2010-05" db="EMBL/GenBank/DDBJ databases">
        <title>The complete genome of Truepera radiovictris DSM 17093.</title>
        <authorList>
            <consortium name="US DOE Joint Genome Institute (JGI-PGF)"/>
            <person name="Lucas S."/>
            <person name="Copeland A."/>
            <person name="Lapidus A."/>
            <person name="Glavina del Rio T."/>
            <person name="Dalin E."/>
            <person name="Tice H."/>
            <person name="Bruce D."/>
            <person name="Goodwin L."/>
            <person name="Pitluck S."/>
            <person name="Kyrpides N."/>
            <person name="Mavromatis K."/>
            <person name="Ovchinnikova G."/>
            <person name="Munk A.C."/>
            <person name="Detter J.C."/>
            <person name="Han C."/>
            <person name="Tapia R."/>
            <person name="Land M."/>
            <person name="Hauser L."/>
            <person name="Markowitz V."/>
            <person name="Cheng J.-F."/>
            <person name="Hugenholtz P."/>
            <person name="Woyke T."/>
            <person name="Wu D."/>
            <person name="Tindall B."/>
            <person name="Pomrenke H.G."/>
            <person name="Brambilla E."/>
            <person name="Klenk H.-P."/>
            <person name="Eisen J.A."/>
        </authorList>
    </citation>
    <scope>NUCLEOTIDE SEQUENCE [LARGE SCALE GENOMIC DNA]</scope>
    <source>
        <strain evidence="4">DSM 17093 / CIP 108686 / LMG 22925 / RQ-24</strain>
    </source>
</reference>
<reference evidence="3 4" key="2">
    <citation type="journal article" date="2011" name="Stand. Genomic Sci.">
        <title>Complete genome sequence of Truepera radiovictrix type strain (RQ-24).</title>
        <authorList>
            <person name="Ivanova N."/>
            <person name="Rohde C."/>
            <person name="Munk C."/>
            <person name="Nolan M."/>
            <person name="Lucas S."/>
            <person name="Del Rio T.G."/>
            <person name="Tice H."/>
            <person name="Deshpande S."/>
            <person name="Cheng J.F."/>
            <person name="Tapia R."/>
            <person name="Han C."/>
            <person name="Goodwin L."/>
            <person name="Pitluck S."/>
            <person name="Liolios K."/>
            <person name="Mavromatis K."/>
            <person name="Mikhailova N."/>
            <person name="Pati A."/>
            <person name="Chen A."/>
            <person name="Palaniappan K."/>
            <person name="Land M."/>
            <person name="Hauser L."/>
            <person name="Chang Y.J."/>
            <person name="Jeffries C.D."/>
            <person name="Brambilla E."/>
            <person name="Rohde M."/>
            <person name="Goker M."/>
            <person name="Tindall B.J."/>
            <person name="Woyke T."/>
            <person name="Bristow J."/>
            <person name="Eisen J.A."/>
            <person name="Markowitz V."/>
            <person name="Hugenholtz P."/>
            <person name="Kyrpides N.C."/>
            <person name="Klenk H.P."/>
            <person name="Lapidus A."/>
        </authorList>
    </citation>
    <scope>NUCLEOTIDE SEQUENCE [LARGE SCALE GENOMIC DNA]</scope>
    <source>
        <strain evidence="4">DSM 17093 / CIP 108686 / LMG 22925 / RQ-24</strain>
    </source>
</reference>
<dbReference type="Proteomes" id="UP000000379">
    <property type="component" value="Chromosome"/>
</dbReference>
<dbReference type="AlphaFoldDB" id="D7CRT0"/>
<name>D7CRT0_TRURR</name>
<dbReference type="KEGG" id="tra:Trad_2145"/>
<protein>
    <submittedName>
        <fullName evidence="3">von Willebrand factor, type A</fullName>
    </submittedName>
</protein>
<dbReference type="STRING" id="649638.Trad_2145"/>
<evidence type="ECO:0000256" key="1">
    <source>
        <dbReference type="SAM" id="MobiDB-lite"/>
    </source>
</evidence>
<organism evidence="3 4">
    <name type="scientific">Truepera radiovictrix (strain DSM 17093 / CIP 108686 / LMG 22925 / RQ-24)</name>
    <dbReference type="NCBI Taxonomy" id="649638"/>
    <lineage>
        <taxon>Bacteria</taxon>
        <taxon>Thermotogati</taxon>
        <taxon>Deinococcota</taxon>
        <taxon>Deinococci</taxon>
        <taxon>Trueperales</taxon>
        <taxon>Trueperaceae</taxon>
        <taxon>Truepera</taxon>
    </lineage>
</organism>
<accession>D7CRT0</accession>
<evidence type="ECO:0000313" key="3">
    <source>
        <dbReference type="EMBL" id="ADI15258.1"/>
    </source>
</evidence>
<gene>
    <name evidence="3" type="ordered locus">Trad_2145</name>
</gene>
<feature type="region of interest" description="Disordered" evidence="1">
    <location>
        <begin position="101"/>
        <end position="130"/>
    </location>
</feature>
<dbReference type="InterPro" id="IPR002035">
    <property type="entry name" value="VWF_A"/>
</dbReference>
<evidence type="ECO:0000259" key="2">
    <source>
        <dbReference type="Pfam" id="PF13519"/>
    </source>
</evidence>
<dbReference type="HOGENOM" id="CLU_055391_0_0_0"/>
<dbReference type="SUPFAM" id="SSF53300">
    <property type="entry name" value="vWA-like"/>
    <property type="match status" value="1"/>
</dbReference>
<sequence>MPTTRYSKYEATLDDLDMADLMKMIQDRLLESGFRRNPWDPDPNYQQTLQDLYDAIAEALINHELVSEEMIEAAMNAENWMDSKFGEVVRELAQRLEREGYLKPTGGDEQSDPTQPGLGGQGPDRDPGQVTFELTNKAIDFLGYRTLRDVLGGAGKSSVGAHETKFQTTGVETTAESKPYEFGDTLNLDVATTFQNAAKHGLREDGTFELEYGDLQVLQAEYYSSAATVVLLDCSHSMILYGEDRFTPAKQVALALAHLIQTQYRGDTIQFALFHNSAEEIPLARLAQAQVGPYHTNTAEGLRLAQKLLKRQNKDMKQIVMITDGKPSAITLPNGRVYKNAYGLDPMVLGETLREVGNCRRAGIQINTFMLARDPELIAFVQRVSAMTRGKAYFTTPHTIGRYVLMDFQSRRTKTVN</sequence>
<dbReference type="eggNOG" id="COG4867">
    <property type="taxonomic scope" value="Bacteria"/>
</dbReference>
<dbReference type="RefSeq" id="WP_013178622.1">
    <property type="nucleotide sequence ID" value="NC_014221.1"/>
</dbReference>
<proteinExistence type="predicted"/>
<dbReference type="CDD" id="cd00198">
    <property type="entry name" value="vWFA"/>
    <property type="match status" value="1"/>
</dbReference>
<evidence type="ECO:0000313" key="4">
    <source>
        <dbReference type="Proteomes" id="UP000000379"/>
    </source>
</evidence>
<dbReference type="InterPro" id="IPR036465">
    <property type="entry name" value="vWFA_dom_sf"/>
</dbReference>
<dbReference type="EMBL" id="CP002049">
    <property type="protein sequence ID" value="ADI15258.1"/>
    <property type="molecule type" value="Genomic_DNA"/>
</dbReference>
<keyword evidence="4" id="KW-1185">Reference proteome</keyword>
<dbReference type="Gene3D" id="3.40.50.410">
    <property type="entry name" value="von Willebrand factor, type A domain"/>
    <property type="match status" value="1"/>
</dbReference>
<feature type="domain" description="VWFA" evidence="2">
    <location>
        <begin position="228"/>
        <end position="326"/>
    </location>
</feature>
<dbReference type="OrthoDB" id="9766126at2"/>